<feature type="chain" id="PRO_5013669219" description="Secreted protein" evidence="1">
    <location>
        <begin position="23"/>
        <end position="104"/>
    </location>
</feature>
<dbReference type="KEGG" id="cmb:CSW64_06575"/>
<accession>A0A2D2AVS7</accession>
<gene>
    <name evidence="2" type="ORF">CSW64_06575</name>
</gene>
<evidence type="ECO:0000256" key="1">
    <source>
        <dbReference type="SAM" id="SignalP"/>
    </source>
</evidence>
<dbReference type="RefSeq" id="WP_099621359.1">
    <property type="nucleotide sequence ID" value="NZ_CP024201.1"/>
</dbReference>
<dbReference type="EMBL" id="CP024201">
    <property type="protein sequence ID" value="ATQ42103.1"/>
    <property type="molecule type" value="Genomic_DNA"/>
</dbReference>
<sequence length="104" mass="10762">MRTLAAILVLAVASGAAASASAQTRLTDVQFVKVARCAGLAGDDRFDTVYKANEKGRSPFAIAKADEARDSAAREVKRVQKGRTPGGQERIDAELGGACAALKG</sequence>
<name>A0A2D2AVS7_9CAUL</name>
<evidence type="ECO:0000313" key="2">
    <source>
        <dbReference type="EMBL" id="ATQ42103.1"/>
    </source>
</evidence>
<feature type="signal peptide" evidence="1">
    <location>
        <begin position="1"/>
        <end position="22"/>
    </location>
</feature>
<protein>
    <recommendedName>
        <fullName evidence="4">Secreted protein</fullName>
    </recommendedName>
</protein>
<dbReference type="AlphaFoldDB" id="A0A2D2AVS7"/>
<proteinExistence type="predicted"/>
<keyword evidence="1" id="KW-0732">Signal</keyword>
<evidence type="ECO:0008006" key="4">
    <source>
        <dbReference type="Google" id="ProtNLM"/>
    </source>
</evidence>
<organism evidence="2 3">
    <name type="scientific">Caulobacter mirabilis</name>
    <dbReference type="NCBI Taxonomy" id="69666"/>
    <lineage>
        <taxon>Bacteria</taxon>
        <taxon>Pseudomonadati</taxon>
        <taxon>Pseudomonadota</taxon>
        <taxon>Alphaproteobacteria</taxon>
        <taxon>Caulobacterales</taxon>
        <taxon>Caulobacteraceae</taxon>
        <taxon>Caulobacter</taxon>
    </lineage>
</organism>
<keyword evidence="3" id="KW-1185">Reference proteome</keyword>
<reference evidence="2 3" key="1">
    <citation type="submission" date="2017-10" db="EMBL/GenBank/DDBJ databases">
        <title>Genome sequence of Caulobacter mirabilis FWC38.</title>
        <authorList>
            <person name="Fiebig A."/>
            <person name="Crosson S."/>
        </authorList>
    </citation>
    <scope>NUCLEOTIDE SEQUENCE [LARGE SCALE GENOMIC DNA]</scope>
    <source>
        <strain evidence="2 3">FWC 38</strain>
    </source>
</reference>
<evidence type="ECO:0000313" key="3">
    <source>
        <dbReference type="Proteomes" id="UP000228945"/>
    </source>
</evidence>
<dbReference type="Proteomes" id="UP000228945">
    <property type="component" value="Chromosome"/>
</dbReference>